<gene>
    <name evidence="7" type="ORF">ENSA5_29250</name>
</gene>
<dbReference type="InterPro" id="IPR036249">
    <property type="entry name" value="Thioredoxin-like_sf"/>
</dbReference>
<sequence>MCVGVTPIIDGDGDGDGDGDPPCVDCAPYWRLYDFQPQSCGFEQTYGLDSFQGHVTLVALLAGWCSYCQSQALKMEQMRLELRLEGYDVQFLAINMVSADTEEYQQNLIERCAFPLFQDTPEDDAYDLHGGGKDDMYIYSPDGTLFLELPVGGDISTNLGTDEGYDNIKQALIDASG</sequence>
<protein>
    <recommendedName>
        <fullName evidence="6">Thioredoxin domain-containing protein</fullName>
    </recommendedName>
</protein>
<dbReference type="PANTHER" id="PTHR10105">
    <property type="entry name" value="SELENOPROTEIN P"/>
    <property type="match status" value="1"/>
</dbReference>
<evidence type="ECO:0000256" key="1">
    <source>
        <dbReference type="ARBA" id="ARBA00004613"/>
    </source>
</evidence>
<dbReference type="InterPro" id="IPR013766">
    <property type="entry name" value="Thioredoxin_domain"/>
</dbReference>
<keyword evidence="8" id="KW-1185">Reference proteome</keyword>
<organism evidence="7 8">
    <name type="scientific">Enhygromyxa salina</name>
    <dbReference type="NCBI Taxonomy" id="215803"/>
    <lineage>
        <taxon>Bacteria</taxon>
        <taxon>Pseudomonadati</taxon>
        <taxon>Myxococcota</taxon>
        <taxon>Polyangia</taxon>
        <taxon>Nannocystales</taxon>
        <taxon>Nannocystaceae</taxon>
        <taxon>Enhygromyxa</taxon>
    </lineage>
</organism>
<evidence type="ECO:0000256" key="5">
    <source>
        <dbReference type="ARBA" id="ARBA00023180"/>
    </source>
</evidence>
<dbReference type="AlphaFoldDB" id="A0A2S9Y1M7"/>
<evidence type="ECO:0000259" key="6">
    <source>
        <dbReference type="PROSITE" id="PS51352"/>
    </source>
</evidence>
<dbReference type="PANTHER" id="PTHR10105:SF2">
    <property type="entry name" value="AGAP003297-PA"/>
    <property type="match status" value="1"/>
</dbReference>
<dbReference type="InterPro" id="IPR007671">
    <property type="entry name" value="Selenoprotein-P_N"/>
</dbReference>
<dbReference type="PROSITE" id="PS51352">
    <property type="entry name" value="THIOREDOXIN_2"/>
    <property type="match status" value="1"/>
</dbReference>
<feature type="domain" description="Thioredoxin" evidence="6">
    <location>
        <begin position="21"/>
        <end position="177"/>
    </location>
</feature>
<dbReference type="EMBL" id="PVNK01000143">
    <property type="protein sequence ID" value="PRP99004.1"/>
    <property type="molecule type" value="Genomic_DNA"/>
</dbReference>
<dbReference type="GO" id="GO:0008430">
    <property type="term" value="F:selenium binding"/>
    <property type="evidence" value="ECO:0007669"/>
    <property type="project" value="InterPro"/>
</dbReference>
<keyword evidence="2" id="KW-0964">Secreted</keyword>
<comment type="caution">
    <text evidence="7">The sequence shown here is derived from an EMBL/GenBank/DDBJ whole genome shotgun (WGS) entry which is preliminary data.</text>
</comment>
<name>A0A2S9Y1M7_9BACT</name>
<dbReference type="InterPro" id="IPR037941">
    <property type="entry name" value="SeP"/>
</dbReference>
<dbReference type="SUPFAM" id="SSF52833">
    <property type="entry name" value="Thioredoxin-like"/>
    <property type="match status" value="1"/>
</dbReference>
<evidence type="ECO:0000256" key="2">
    <source>
        <dbReference type="ARBA" id="ARBA00022525"/>
    </source>
</evidence>
<accession>A0A2S9Y1M7</accession>
<dbReference type="Pfam" id="PF04592">
    <property type="entry name" value="SelP_N"/>
    <property type="match status" value="1"/>
</dbReference>
<keyword evidence="5" id="KW-0325">Glycoprotein</keyword>
<dbReference type="Gene3D" id="3.40.30.10">
    <property type="entry name" value="Glutaredoxin"/>
    <property type="match status" value="1"/>
</dbReference>
<comment type="subcellular location">
    <subcellularLocation>
        <location evidence="1">Secreted</location>
    </subcellularLocation>
</comment>
<evidence type="ECO:0000313" key="7">
    <source>
        <dbReference type="EMBL" id="PRP99004.1"/>
    </source>
</evidence>
<evidence type="ECO:0000256" key="3">
    <source>
        <dbReference type="ARBA" id="ARBA00022729"/>
    </source>
</evidence>
<dbReference type="GO" id="GO:0001887">
    <property type="term" value="P:selenium compound metabolic process"/>
    <property type="evidence" value="ECO:0007669"/>
    <property type="project" value="TreeGrafter"/>
</dbReference>
<dbReference type="GO" id="GO:0005576">
    <property type="term" value="C:extracellular region"/>
    <property type="evidence" value="ECO:0007669"/>
    <property type="project" value="UniProtKB-SubCell"/>
</dbReference>
<keyword evidence="4" id="KW-0712">Selenocysteine</keyword>
<proteinExistence type="predicted"/>
<reference evidence="7 8" key="1">
    <citation type="submission" date="2018-03" db="EMBL/GenBank/DDBJ databases">
        <title>Draft Genome Sequences of the Obligatory Marine Myxobacteria Enhygromyxa salina SWB005.</title>
        <authorList>
            <person name="Poehlein A."/>
            <person name="Moghaddam J.A."/>
            <person name="Harms H."/>
            <person name="Alanjari M."/>
            <person name="Koenig G.M."/>
            <person name="Daniel R."/>
            <person name="Schaeberle T.F."/>
        </authorList>
    </citation>
    <scope>NUCLEOTIDE SEQUENCE [LARGE SCALE GENOMIC DNA]</scope>
    <source>
        <strain evidence="7 8">SWB005</strain>
    </source>
</reference>
<evidence type="ECO:0000256" key="4">
    <source>
        <dbReference type="ARBA" id="ARBA00022933"/>
    </source>
</evidence>
<evidence type="ECO:0000313" key="8">
    <source>
        <dbReference type="Proteomes" id="UP000237968"/>
    </source>
</evidence>
<dbReference type="Proteomes" id="UP000237968">
    <property type="component" value="Unassembled WGS sequence"/>
</dbReference>
<keyword evidence="3" id="KW-0732">Signal</keyword>